<reference evidence="1" key="1">
    <citation type="submission" date="2022-04" db="EMBL/GenBank/DDBJ databases">
        <title>Mucilaginibacter sp. RS28 isolated from freshwater.</title>
        <authorList>
            <person name="Ko S.-R."/>
        </authorList>
    </citation>
    <scope>NUCLEOTIDE SEQUENCE</scope>
    <source>
        <strain evidence="1">RS28</strain>
    </source>
</reference>
<keyword evidence="2" id="KW-1185">Reference proteome</keyword>
<sequence length="129" mass="15226">MKQEQRTRKLTVRFTPEEYNQISSRQKKSTTRIISDYVRDVLLEGKITLYYRNQSLDQLIDEFKLLRRELSAVGNNFNQVVKKINSVKDTTEMNFWLDMAALLQKQLLEKTGNINEKIAQISDIWLQGL</sequence>
<evidence type="ECO:0000313" key="1">
    <source>
        <dbReference type="EMBL" id="MCJ8208080.1"/>
    </source>
</evidence>
<name>A0A9X2B7V1_9SPHI</name>
<accession>A0A9X2B7V1</accession>
<gene>
    <name evidence="1" type="ORF">MUY27_00075</name>
</gene>
<protein>
    <submittedName>
        <fullName evidence="1">Plasmid mobilization relaxosome protein MobC</fullName>
    </submittedName>
</protein>
<evidence type="ECO:0000313" key="2">
    <source>
        <dbReference type="Proteomes" id="UP001139450"/>
    </source>
</evidence>
<dbReference type="Pfam" id="PF21983">
    <property type="entry name" value="NikA-like"/>
    <property type="match status" value="1"/>
</dbReference>
<proteinExistence type="predicted"/>
<dbReference type="InterPro" id="IPR053842">
    <property type="entry name" value="NikA-like"/>
</dbReference>
<dbReference type="Proteomes" id="UP001139450">
    <property type="component" value="Unassembled WGS sequence"/>
</dbReference>
<organism evidence="1 2">
    <name type="scientific">Mucilaginibacter straminoryzae</name>
    <dbReference type="NCBI Taxonomy" id="2932774"/>
    <lineage>
        <taxon>Bacteria</taxon>
        <taxon>Pseudomonadati</taxon>
        <taxon>Bacteroidota</taxon>
        <taxon>Sphingobacteriia</taxon>
        <taxon>Sphingobacteriales</taxon>
        <taxon>Sphingobacteriaceae</taxon>
        <taxon>Mucilaginibacter</taxon>
    </lineage>
</organism>
<dbReference type="EMBL" id="JALJEJ010000001">
    <property type="protein sequence ID" value="MCJ8208080.1"/>
    <property type="molecule type" value="Genomic_DNA"/>
</dbReference>
<comment type="caution">
    <text evidence="1">The sequence shown here is derived from an EMBL/GenBank/DDBJ whole genome shotgun (WGS) entry which is preliminary data.</text>
</comment>
<dbReference type="AlphaFoldDB" id="A0A9X2B7V1"/>
<dbReference type="RefSeq" id="WP_245127918.1">
    <property type="nucleotide sequence ID" value="NZ_JALJEJ010000001.1"/>
</dbReference>